<evidence type="ECO:0000256" key="10">
    <source>
        <dbReference type="ARBA" id="ARBA00038489"/>
    </source>
</evidence>
<dbReference type="Gene3D" id="3.40.30.10">
    <property type="entry name" value="Glutaredoxin"/>
    <property type="match status" value="1"/>
</dbReference>
<reference evidence="14" key="2">
    <citation type="submission" date="2021-04" db="EMBL/GenBank/DDBJ databases">
        <authorList>
            <person name="Gilroy R."/>
        </authorList>
    </citation>
    <scope>NUCLEOTIDE SEQUENCE</scope>
    <source>
        <strain evidence="14">ChiHejej3B27-3195</strain>
    </source>
</reference>
<dbReference type="SUPFAM" id="SSF52833">
    <property type="entry name" value="Thioredoxin-like"/>
    <property type="match status" value="1"/>
</dbReference>
<proteinExistence type="inferred from homology"/>
<evidence type="ECO:0000313" key="15">
    <source>
        <dbReference type="Proteomes" id="UP000824151"/>
    </source>
</evidence>
<dbReference type="Pfam" id="PF00578">
    <property type="entry name" value="AhpC-TSA"/>
    <property type="match status" value="1"/>
</dbReference>
<evidence type="ECO:0000313" key="14">
    <source>
        <dbReference type="EMBL" id="HIX00425.1"/>
    </source>
</evidence>
<comment type="subunit">
    <text evidence="2">Monomer.</text>
</comment>
<dbReference type="AlphaFoldDB" id="A0A9D1UU12"/>
<keyword evidence="5" id="KW-0049">Antioxidant</keyword>
<dbReference type="GO" id="GO:0005737">
    <property type="term" value="C:cytoplasm"/>
    <property type="evidence" value="ECO:0007669"/>
    <property type="project" value="TreeGrafter"/>
</dbReference>
<evidence type="ECO:0000259" key="13">
    <source>
        <dbReference type="PROSITE" id="PS51352"/>
    </source>
</evidence>
<evidence type="ECO:0000256" key="4">
    <source>
        <dbReference type="ARBA" id="ARBA00022559"/>
    </source>
</evidence>
<organism evidence="14 15">
    <name type="scientific">Candidatus Nesterenkonia stercoripullorum</name>
    <dbReference type="NCBI Taxonomy" id="2838701"/>
    <lineage>
        <taxon>Bacteria</taxon>
        <taxon>Bacillati</taxon>
        <taxon>Actinomycetota</taxon>
        <taxon>Actinomycetes</taxon>
        <taxon>Micrococcales</taxon>
        <taxon>Micrococcaceae</taxon>
        <taxon>Nesterenkonia</taxon>
    </lineage>
</organism>
<accession>A0A9D1UU12</accession>
<evidence type="ECO:0000256" key="11">
    <source>
        <dbReference type="ARBA" id="ARBA00041373"/>
    </source>
</evidence>
<comment type="caution">
    <text evidence="14">The sequence shown here is derived from an EMBL/GenBank/DDBJ whole genome shotgun (WGS) entry which is preliminary data.</text>
</comment>
<evidence type="ECO:0000256" key="8">
    <source>
        <dbReference type="ARBA" id="ARBA00023284"/>
    </source>
</evidence>
<dbReference type="PANTHER" id="PTHR42801:SF4">
    <property type="entry name" value="AHPC_TSA FAMILY PROTEIN"/>
    <property type="match status" value="1"/>
</dbReference>
<evidence type="ECO:0000256" key="1">
    <source>
        <dbReference type="ARBA" id="ARBA00003330"/>
    </source>
</evidence>
<dbReference type="GO" id="GO:0045454">
    <property type="term" value="P:cell redox homeostasis"/>
    <property type="evidence" value="ECO:0007669"/>
    <property type="project" value="TreeGrafter"/>
</dbReference>
<dbReference type="PROSITE" id="PS51352">
    <property type="entry name" value="THIOREDOXIN_2"/>
    <property type="match status" value="1"/>
</dbReference>
<dbReference type="NCBIfam" id="NF006960">
    <property type="entry name" value="PRK09437.1"/>
    <property type="match status" value="1"/>
</dbReference>
<feature type="domain" description="Thioredoxin" evidence="13">
    <location>
        <begin position="35"/>
        <end position="185"/>
    </location>
</feature>
<keyword evidence="4 14" id="KW-0575">Peroxidase</keyword>
<evidence type="ECO:0000256" key="12">
    <source>
        <dbReference type="ARBA" id="ARBA00049091"/>
    </source>
</evidence>
<dbReference type="InterPro" id="IPR013766">
    <property type="entry name" value="Thioredoxin_domain"/>
</dbReference>
<dbReference type="InterPro" id="IPR000866">
    <property type="entry name" value="AhpC/TSA"/>
</dbReference>
<gene>
    <name evidence="14" type="primary">bcp</name>
    <name evidence="14" type="ORF">H9871_09805</name>
</gene>
<evidence type="ECO:0000256" key="2">
    <source>
        <dbReference type="ARBA" id="ARBA00011245"/>
    </source>
</evidence>
<comment type="catalytic activity">
    <reaction evidence="12">
        <text>a hydroperoxide + [thioredoxin]-dithiol = an alcohol + [thioredoxin]-disulfide + H2O</text>
        <dbReference type="Rhea" id="RHEA:62620"/>
        <dbReference type="Rhea" id="RHEA-COMP:10698"/>
        <dbReference type="Rhea" id="RHEA-COMP:10700"/>
        <dbReference type="ChEBI" id="CHEBI:15377"/>
        <dbReference type="ChEBI" id="CHEBI:29950"/>
        <dbReference type="ChEBI" id="CHEBI:30879"/>
        <dbReference type="ChEBI" id="CHEBI:35924"/>
        <dbReference type="ChEBI" id="CHEBI:50058"/>
        <dbReference type="EC" id="1.11.1.24"/>
    </reaction>
</comment>
<name>A0A9D1UU12_9MICC</name>
<dbReference type="Proteomes" id="UP000824151">
    <property type="component" value="Unassembled WGS sequence"/>
</dbReference>
<sequence>MAVVSRYRAARRTGRLVPQVLRRFIEERTAMTAQLSPGDSAPDFELVSAAGDTVRLSDLRGSKVIVYFYPKASTPGCTTEACDFRDSLDSLKAAGFTVLGVSPDPVDSLQAFTGEQQLTFPLLSDQDHSVAEAYGAWGEKKNYGKVSEGLIRSTVVVDEQGSVELAQYNVKATGHVARLREKLGA</sequence>
<dbReference type="InterPro" id="IPR036249">
    <property type="entry name" value="Thioredoxin-like_sf"/>
</dbReference>
<dbReference type="CDD" id="cd03017">
    <property type="entry name" value="PRX_BCP"/>
    <property type="match status" value="1"/>
</dbReference>
<dbReference type="GO" id="GO:0008379">
    <property type="term" value="F:thioredoxin peroxidase activity"/>
    <property type="evidence" value="ECO:0007669"/>
    <property type="project" value="TreeGrafter"/>
</dbReference>
<evidence type="ECO:0000256" key="6">
    <source>
        <dbReference type="ARBA" id="ARBA00023002"/>
    </source>
</evidence>
<reference evidence="14" key="1">
    <citation type="journal article" date="2021" name="PeerJ">
        <title>Extensive microbial diversity within the chicken gut microbiome revealed by metagenomics and culture.</title>
        <authorList>
            <person name="Gilroy R."/>
            <person name="Ravi A."/>
            <person name="Getino M."/>
            <person name="Pursley I."/>
            <person name="Horton D.L."/>
            <person name="Alikhan N.F."/>
            <person name="Baker D."/>
            <person name="Gharbi K."/>
            <person name="Hall N."/>
            <person name="Watson M."/>
            <person name="Adriaenssens E.M."/>
            <person name="Foster-Nyarko E."/>
            <person name="Jarju S."/>
            <person name="Secka A."/>
            <person name="Antonio M."/>
            <person name="Oren A."/>
            <person name="Chaudhuri R.R."/>
            <person name="La Ragione R."/>
            <person name="Hildebrand F."/>
            <person name="Pallen M.J."/>
        </authorList>
    </citation>
    <scope>NUCLEOTIDE SEQUENCE</scope>
    <source>
        <strain evidence="14">ChiHejej3B27-3195</strain>
    </source>
</reference>
<keyword evidence="6" id="KW-0560">Oxidoreductase</keyword>
<evidence type="ECO:0000256" key="7">
    <source>
        <dbReference type="ARBA" id="ARBA00023157"/>
    </source>
</evidence>
<keyword evidence="8" id="KW-0676">Redox-active center</keyword>
<dbReference type="InterPro" id="IPR050924">
    <property type="entry name" value="Peroxiredoxin_BCP/PrxQ"/>
</dbReference>
<protein>
    <recommendedName>
        <fullName evidence="3">thioredoxin-dependent peroxiredoxin</fullName>
        <ecNumber evidence="3">1.11.1.24</ecNumber>
    </recommendedName>
    <alternativeName>
        <fullName evidence="11">Bacterioferritin comigratory protein</fullName>
    </alternativeName>
    <alternativeName>
        <fullName evidence="9">Thioredoxin peroxidase</fullName>
    </alternativeName>
</protein>
<evidence type="ECO:0000256" key="9">
    <source>
        <dbReference type="ARBA" id="ARBA00032824"/>
    </source>
</evidence>
<comment type="similarity">
    <text evidence="10">Belongs to the peroxiredoxin family. BCP/PrxQ subfamily.</text>
</comment>
<evidence type="ECO:0000256" key="3">
    <source>
        <dbReference type="ARBA" id="ARBA00013017"/>
    </source>
</evidence>
<dbReference type="GO" id="GO:0034599">
    <property type="term" value="P:cellular response to oxidative stress"/>
    <property type="evidence" value="ECO:0007669"/>
    <property type="project" value="TreeGrafter"/>
</dbReference>
<dbReference type="FunFam" id="3.40.30.10:FF:000007">
    <property type="entry name" value="Thioredoxin-dependent thiol peroxidase"/>
    <property type="match status" value="1"/>
</dbReference>
<evidence type="ECO:0000256" key="5">
    <source>
        <dbReference type="ARBA" id="ARBA00022862"/>
    </source>
</evidence>
<dbReference type="EMBL" id="DXGD01000361">
    <property type="protein sequence ID" value="HIX00425.1"/>
    <property type="molecule type" value="Genomic_DNA"/>
</dbReference>
<comment type="function">
    <text evidence="1">Thiol-specific peroxidase that catalyzes the reduction of hydrogen peroxide and organic hydroperoxides to water and alcohols, respectively. Plays a role in cell protection against oxidative stress by detoxifying peroxides and as sensor of hydrogen peroxide-mediated signaling events.</text>
</comment>
<keyword evidence="7" id="KW-1015">Disulfide bond</keyword>
<dbReference type="PANTHER" id="PTHR42801">
    <property type="entry name" value="THIOREDOXIN-DEPENDENT PEROXIDE REDUCTASE"/>
    <property type="match status" value="1"/>
</dbReference>
<dbReference type="EC" id="1.11.1.24" evidence="3"/>